<dbReference type="EnsemblPlants" id="TraesCS4A02G497400.1">
    <property type="protein sequence ID" value="TraesCS4A02G497400.1"/>
    <property type="gene ID" value="TraesCS4A02G497400"/>
</dbReference>
<name>A0A3B6I421_WHEAT</name>
<keyword evidence="3" id="KW-1185">Reference proteome</keyword>
<feature type="compositionally biased region" description="Basic and acidic residues" evidence="1">
    <location>
        <begin position="425"/>
        <end position="441"/>
    </location>
</feature>
<evidence type="ECO:0000313" key="3">
    <source>
        <dbReference type="Proteomes" id="UP000019116"/>
    </source>
</evidence>
<organism evidence="2">
    <name type="scientific">Triticum aestivum</name>
    <name type="common">Wheat</name>
    <dbReference type="NCBI Taxonomy" id="4565"/>
    <lineage>
        <taxon>Eukaryota</taxon>
        <taxon>Viridiplantae</taxon>
        <taxon>Streptophyta</taxon>
        <taxon>Embryophyta</taxon>
        <taxon>Tracheophyta</taxon>
        <taxon>Spermatophyta</taxon>
        <taxon>Magnoliopsida</taxon>
        <taxon>Liliopsida</taxon>
        <taxon>Poales</taxon>
        <taxon>Poaceae</taxon>
        <taxon>BOP clade</taxon>
        <taxon>Pooideae</taxon>
        <taxon>Triticodae</taxon>
        <taxon>Triticeae</taxon>
        <taxon>Triticinae</taxon>
        <taxon>Triticum</taxon>
    </lineage>
</organism>
<dbReference type="Proteomes" id="UP000019116">
    <property type="component" value="Chromosome 4A"/>
</dbReference>
<dbReference type="Gramene" id="TraesCS4A03G1249200.1">
    <property type="protein sequence ID" value="TraesCS4A03G1249200.1.CDS"/>
    <property type="gene ID" value="TraesCS4A03G1249200"/>
</dbReference>
<dbReference type="PANTHER" id="PTHR33115:SF80">
    <property type="entry name" value="DUF4220 DOMAIN-CONTAINING PROTEIN"/>
    <property type="match status" value="1"/>
</dbReference>
<accession>A0A3B6I421</accession>
<dbReference type="Gramene" id="TraesRN4A0101272800.1">
    <property type="protein sequence ID" value="TraesRN4A0101272800.1"/>
    <property type="gene ID" value="TraesRN4A0101272800"/>
</dbReference>
<dbReference type="PANTHER" id="PTHR33115">
    <property type="entry name" value="ARM REPEAT SUPERFAMILY PROTEIN"/>
    <property type="match status" value="1"/>
</dbReference>
<dbReference type="Gramene" id="TraesWEE_scaffold_029335_01G000200.1">
    <property type="protein sequence ID" value="TraesWEE_scaffold_029335_01G000200.1"/>
    <property type="gene ID" value="TraesWEE_scaffold_029335_01G000200"/>
</dbReference>
<evidence type="ECO:0000313" key="2">
    <source>
        <dbReference type="EnsemblPlants" id="TraesCS4A02G497400.1"/>
    </source>
</evidence>
<evidence type="ECO:0000256" key="1">
    <source>
        <dbReference type="SAM" id="MobiDB-lite"/>
    </source>
</evidence>
<protein>
    <submittedName>
        <fullName evidence="2">Uncharacterized protein</fullName>
    </submittedName>
</protein>
<proteinExistence type="predicted"/>
<sequence>MQRRDAEKSCKDCVHIRLKQFPGGIRCISSLLDASLHEVDEYKQLMLQGLFIIEKLATDEDNCRVMSHINGLVCMIMRPLSRDLLHRVNHGEWSDVVDASLRLTCTWLNTATGKSGEKLCSQIIVNKEAISAMLTILVCDNCHKERLILAMKVLLITKIQGQENIVVQLLGIFLGYRKDDYITGLAGEKLLMLSKESKINAKTILEGKIILEQNGDSAQRIIGALYFEERNKFRICAAGILEGLCSHYILLLKMLPAQRQRARNVSLDADVERQNTSVVSSLDNAQNGVQPEDKELQAALLSLCFTAYHKMIDKEDDLPPLLDAVRLKDPQFNLPERLIELVERNSDSTVVDCLRIVKYTAKMAKSMIRHKHFYSDQDLGRLMNSLDKACRDMSHVDAFEHLSGGDDADTLSTLVQEARKLFHPMEQRQKPEVSIKGKEYEITEQGQSSSGSSDSDILGYLRVLFRQPEEEQQPEVSSKEKIV</sequence>
<dbReference type="Gramene" id="TraesCS4A02G497400.1">
    <property type="protein sequence ID" value="TraesCS4A02G497400.1"/>
    <property type="gene ID" value="TraesCS4A02G497400"/>
</dbReference>
<feature type="compositionally biased region" description="Low complexity" evidence="1">
    <location>
        <begin position="445"/>
        <end position="455"/>
    </location>
</feature>
<dbReference type="STRING" id="4565.A0A3B6I421"/>
<dbReference type="AlphaFoldDB" id="A0A3B6I421"/>
<reference evidence="2" key="1">
    <citation type="submission" date="2018-08" db="EMBL/GenBank/DDBJ databases">
        <authorList>
            <person name="Rossello M."/>
        </authorList>
    </citation>
    <scope>NUCLEOTIDE SEQUENCE [LARGE SCALE GENOMIC DNA]</scope>
    <source>
        <strain evidence="2">cv. Chinese Spring</strain>
    </source>
</reference>
<feature type="region of interest" description="Disordered" evidence="1">
    <location>
        <begin position="425"/>
        <end position="455"/>
    </location>
</feature>
<reference evidence="2" key="2">
    <citation type="submission" date="2018-10" db="UniProtKB">
        <authorList>
            <consortium name="EnsemblPlants"/>
        </authorList>
    </citation>
    <scope>IDENTIFICATION</scope>
</reference>
<dbReference type="OrthoDB" id="718579at2759"/>